<reference evidence="5 6" key="1">
    <citation type="submission" date="2016-03" db="EMBL/GenBank/DDBJ databases">
        <title>Cyphomyrmex costatus WGS genome.</title>
        <authorList>
            <person name="Nygaard S."/>
            <person name="Hu H."/>
            <person name="Boomsma J."/>
            <person name="Zhang G."/>
        </authorList>
    </citation>
    <scope>NUCLEOTIDE SEQUENCE [LARGE SCALE GENOMIC DNA]</scope>
    <source>
        <strain evidence="5">MS0001</strain>
        <tissue evidence="5">Whole body</tissue>
    </source>
</reference>
<organism evidence="5 6">
    <name type="scientific">Cyphomyrmex costatus</name>
    <dbReference type="NCBI Taxonomy" id="456900"/>
    <lineage>
        <taxon>Eukaryota</taxon>
        <taxon>Metazoa</taxon>
        <taxon>Ecdysozoa</taxon>
        <taxon>Arthropoda</taxon>
        <taxon>Hexapoda</taxon>
        <taxon>Insecta</taxon>
        <taxon>Pterygota</taxon>
        <taxon>Neoptera</taxon>
        <taxon>Endopterygota</taxon>
        <taxon>Hymenoptera</taxon>
        <taxon>Apocrita</taxon>
        <taxon>Aculeata</taxon>
        <taxon>Formicoidea</taxon>
        <taxon>Formicidae</taxon>
        <taxon>Myrmicinae</taxon>
        <taxon>Cyphomyrmex</taxon>
    </lineage>
</organism>
<feature type="compositionally biased region" description="Polar residues" evidence="4">
    <location>
        <begin position="156"/>
        <end position="170"/>
    </location>
</feature>
<dbReference type="AlphaFoldDB" id="A0A195C280"/>
<dbReference type="EMBL" id="KQ978344">
    <property type="protein sequence ID" value="KYM94969.1"/>
    <property type="molecule type" value="Genomic_DNA"/>
</dbReference>
<feature type="compositionally biased region" description="Basic and acidic residues" evidence="4">
    <location>
        <begin position="171"/>
        <end position="182"/>
    </location>
</feature>
<dbReference type="OrthoDB" id="10254947at2759"/>
<evidence type="ECO:0000313" key="5">
    <source>
        <dbReference type="EMBL" id="KYM94969.1"/>
    </source>
</evidence>
<dbReference type="GO" id="GO:0005829">
    <property type="term" value="C:cytosol"/>
    <property type="evidence" value="ECO:0007669"/>
    <property type="project" value="TreeGrafter"/>
</dbReference>
<dbReference type="InterPro" id="IPR002110">
    <property type="entry name" value="Ankyrin_rpt"/>
</dbReference>
<dbReference type="KEGG" id="ccoa:108780960"/>
<feature type="region of interest" description="Disordered" evidence="4">
    <location>
        <begin position="326"/>
        <end position="346"/>
    </location>
</feature>
<dbReference type="PROSITE" id="PS50297">
    <property type="entry name" value="ANK_REP_REGION"/>
    <property type="match status" value="1"/>
</dbReference>
<dbReference type="InterPro" id="IPR036770">
    <property type="entry name" value="Ankyrin_rpt-contain_sf"/>
</dbReference>
<protein>
    <submittedName>
        <fullName evidence="5">B-cell lymphoma 3 protein like protein</fullName>
    </submittedName>
</protein>
<dbReference type="Proteomes" id="UP000078542">
    <property type="component" value="Unassembled WGS sequence"/>
</dbReference>
<evidence type="ECO:0000256" key="3">
    <source>
        <dbReference type="PROSITE-ProRule" id="PRU00023"/>
    </source>
</evidence>
<dbReference type="SUPFAM" id="SSF48403">
    <property type="entry name" value="Ankyrin repeat"/>
    <property type="match status" value="1"/>
</dbReference>
<dbReference type="PANTHER" id="PTHR46680:SF2">
    <property type="entry name" value="NF-KAPPA-B INHIBITOR ZETA"/>
    <property type="match status" value="1"/>
</dbReference>
<evidence type="ECO:0000256" key="2">
    <source>
        <dbReference type="ARBA" id="ARBA00023043"/>
    </source>
</evidence>
<proteinExistence type="predicted"/>
<feature type="compositionally biased region" description="Polar residues" evidence="4">
    <location>
        <begin position="326"/>
        <end position="340"/>
    </location>
</feature>
<name>A0A195C280_9HYME</name>
<feature type="repeat" description="ANK" evidence="3">
    <location>
        <begin position="786"/>
        <end position="818"/>
    </location>
</feature>
<keyword evidence="6" id="KW-1185">Reference proteome</keyword>
<dbReference type="GO" id="GO:0051059">
    <property type="term" value="F:NF-kappaB binding"/>
    <property type="evidence" value="ECO:0007669"/>
    <property type="project" value="TreeGrafter"/>
</dbReference>
<dbReference type="SMART" id="SM00248">
    <property type="entry name" value="ANK"/>
    <property type="match status" value="3"/>
</dbReference>
<dbReference type="GO" id="GO:0071356">
    <property type="term" value="P:cellular response to tumor necrosis factor"/>
    <property type="evidence" value="ECO:0007669"/>
    <property type="project" value="TreeGrafter"/>
</dbReference>
<feature type="repeat" description="ANK" evidence="3">
    <location>
        <begin position="752"/>
        <end position="784"/>
    </location>
</feature>
<evidence type="ECO:0000256" key="4">
    <source>
        <dbReference type="SAM" id="MobiDB-lite"/>
    </source>
</evidence>
<accession>A0A195C280</accession>
<evidence type="ECO:0000256" key="1">
    <source>
        <dbReference type="ARBA" id="ARBA00022737"/>
    </source>
</evidence>
<keyword evidence="1" id="KW-0677">Repeat</keyword>
<feature type="region of interest" description="Disordered" evidence="4">
    <location>
        <begin position="156"/>
        <end position="192"/>
    </location>
</feature>
<dbReference type="PANTHER" id="PTHR46680">
    <property type="entry name" value="NF-KAPPA-B INHIBITOR ALPHA"/>
    <property type="match status" value="1"/>
</dbReference>
<dbReference type="Gene3D" id="1.25.40.20">
    <property type="entry name" value="Ankyrin repeat-containing domain"/>
    <property type="match status" value="1"/>
</dbReference>
<dbReference type="InterPro" id="IPR051070">
    <property type="entry name" value="NF-kappa-B_inhibitor"/>
</dbReference>
<evidence type="ECO:0000313" key="6">
    <source>
        <dbReference type="Proteomes" id="UP000078542"/>
    </source>
</evidence>
<gene>
    <name evidence="5" type="ORF">ALC62_14564</name>
</gene>
<keyword evidence="2 3" id="KW-0040">ANK repeat</keyword>
<dbReference type="PROSITE" id="PS50088">
    <property type="entry name" value="ANK_REPEAT"/>
    <property type="match status" value="2"/>
</dbReference>
<dbReference type="STRING" id="456900.A0A195C280"/>
<dbReference type="Pfam" id="PF00023">
    <property type="entry name" value="Ank"/>
    <property type="match status" value="1"/>
</dbReference>
<sequence>MDSSSGPTPAKRRCISMNRSKKQPFEHVRHFQLPQQFPSTMKHTSKNGINIAEFVKPTISPNTMKISNVENQVPHNLHKLRILSPGGRDLGEFKVKRLPANSSKGNTVTITKSNCKPNDKPLILPLSPVMPTKSFPRILKQGSTNFPRRNLMEVMSSSKTVPSKNSTNVLHEQKSITKDKKPLSSQNMKGKVEKQTYEDNINAIEIHYIDQINSKHSVCQTNSNQKYILYYGIDDIDVQNHIKIQETTAENNKISLTIDSSLSNEIIKLPCSVSSKKRTINSSNKNNIPLSEKVSKGKCIATIKKTENGKIVTSLKNATNVVQRCNQTDRNLSQNNSIKSSTKKDTLYDRNKLSEKKSDIVPKAVSKKTQNVMTIIPNNKASMFDQNTTLIQKYKTSSPSESNKQITNTRGRSIHKYNTKCENTQSKDLKAEFQNDKVITNSHMQQISESQQIKDVSANMQSNVQSKNCSKDMSQENLSDQLNIIKKAMDSIRDNELREQALKALANCGIGIERHIPIHPPKDHKAVHDTQVQTVVFGLLDPKSFILINKDSDDVNRINQINFCDMPNDKNLSVNKSHSNNSISKDLNIMEQESLFDLDSFMEQFWKEDSDALKMKETLSMTKVRCNSLLEHLQRDFENVKRYDQNGMLNIHNAVISDNIYLVQRHLMVLQYCKQSVDILTEDGVTSLELAIKYNVCIEIVKLLLDAGAQPVIPKSLHESAMIIASKHSSPLLSILVNQISDPKLLDHIDSEGFAALHYCSMRGNLKGVKVLLSAGATIDLRDMKSGRTPLFHAVDNDCTSVKKALLKAGAVTNIANFAGQTPLCIFNNMRNLSFESSLTKDTT</sequence>